<reference evidence="2 3" key="1">
    <citation type="submission" date="2020-06" db="EMBL/GenBank/DDBJ databases">
        <title>Lactobacillus rhamnosus QC,genome.</title>
        <authorList>
            <person name="Yi H."/>
            <person name="Jin M."/>
        </authorList>
    </citation>
    <scope>NUCLEOTIDE SEQUENCE [LARGE SCALE GENOMIC DNA]</scope>
    <source>
        <strain evidence="2 3">QC</strain>
    </source>
</reference>
<comment type="caution">
    <text evidence="2">The sequence shown here is derived from an EMBL/GenBank/DDBJ whole genome shotgun (WGS) entry which is preliminary data.</text>
</comment>
<evidence type="ECO:0000259" key="1">
    <source>
        <dbReference type="Pfam" id="PF00561"/>
    </source>
</evidence>
<dbReference type="AlphaFoldDB" id="A0A7Y7QDA9"/>
<dbReference type="RefSeq" id="WP_176817387.1">
    <property type="nucleotide sequence ID" value="NZ_JABXWP010000001.1"/>
</dbReference>
<gene>
    <name evidence="2" type="ORF">HWN39_00510</name>
</gene>
<dbReference type="InterPro" id="IPR029058">
    <property type="entry name" value="AB_hydrolase_fold"/>
</dbReference>
<dbReference type="Gene3D" id="3.40.50.1820">
    <property type="entry name" value="alpha/beta hydrolase"/>
    <property type="match status" value="1"/>
</dbReference>
<protein>
    <submittedName>
        <fullName evidence="2">Alpha/beta fold hydrolase</fullName>
    </submittedName>
</protein>
<dbReference type="SUPFAM" id="SSF53474">
    <property type="entry name" value="alpha/beta-Hydrolases"/>
    <property type="match status" value="1"/>
</dbReference>
<proteinExistence type="predicted"/>
<sequence>MLKKWTVNDFPVGVYQLNHDQSVNFQMNRFFNWSNDREMLTQMKGLENDQQTNSLLVKEFKDLGQRALEDKKSLRAAMFFRAASFYMPFDDSEQLKLRRRFISLNNDYYGVNEKQHFLIPYKTGHISAYRLRPLSSRGTILFINGFDGYIEEVTRMMMVFRDAGYEVIYFDGPGQGYSLDEEYLPMTHQWEKPVKTVLDYFDIKEATAIGMSLGGNLVLRAGAYQKRIKHIICYDIFPDFFDCLVNQLPAELKEHFSREAIKPANRDEINRVAGNLMSSNLMLQWAFSQGMKVMGVKTPFDFIQCTLKYTTNDISRLVTQDVLLLAGETDHYVANDQLPLQIGTLSQVKSLTARRFTKSEFASSHCQLGNVGLALKTMLNWLDQIEDKEDLLKKS</sequence>
<accession>A0A7Y7QDA9</accession>
<evidence type="ECO:0000313" key="3">
    <source>
        <dbReference type="Proteomes" id="UP000542889"/>
    </source>
</evidence>
<dbReference type="Proteomes" id="UP000542889">
    <property type="component" value="Unassembled WGS sequence"/>
</dbReference>
<keyword evidence="2" id="KW-0378">Hydrolase</keyword>
<dbReference type="InterPro" id="IPR000073">
    <property type="entry name" value="AB_hydrolase_1"/>
</dbReference>
<name>A0A7Y7QDA9_LACRH</name>
<organism evidence="2 3">
    <name type="scientific">Lacticaseibacillus rhamnosus</name>
    <name type="common">Lactobacillus rhamnosus</name>
    <dbReference type="NCBI Taxonomy" id="47715"/>
    <lineage>
        <taxon>Bacteria</taxon>
        <taxon>Bacillati</taxon>
        <taxon>Bacillota</taxon>
        <taxon>Bacilli</taxon>
        <taxon>Lactobacillales</taxon>
        <taxon>Lactobacillaceae</taxon>
        <taxon>Lacticaseibacillus</taxon>
    </lineage>
</organism>
<feature type="domain" description="AB hydrolase-1" evidence="1">
    <location>
        <begin position="139"/>
        <end position="339"/>
    </location>
</feature>
<dbReference type="EMBL" id="JABXWP010000001">
    <property type="protein sequence ID" value="NVO86975.1"/>
    <property type="molecule type" value="Genomic_DNA"/>
</dbReference>
<evidence type="ECO:0000313" key="2">
    <source>
        <dbReference type="EMBL" id="NVO86975.1"/>
    </source>
</evidence>
<dbReference type="Pfam" id="PF00561">
    <property type="entry name" value="Abhydrolase_1"/>
    <property type="match status" value="1"/>
</dbReference>
<dbReference type="GO" id="GO:0016787">
    <property type="term" value="F:hydrolase activity"/>
    <property type="evidence" value="ECO:0007669"/>
    <property type="project" value="UniProtKB-KW"/>
</dbReference>